<reference evidence="1 2" key="1">
    <citation type="journal article" date="2011" name="Stand. Genomic Sci.">
        <title>Complete genome sequence of Treponema succinifaciens type strain (6091).</title>
        <authorList>
            <person name="Han C."/>
            <person name="Gronow S."/>
            <person name="Teshima H."/>
            <person name="Lapidus A."/>
            <person name="Nolan M."/>
            <person name="Lucas S."/>
            <person name="Hammon N."/>
            <person name="Deshpande S."/>
            <person name="Cheng J.F."/>
            <person name="Zeytun A."/>
            <person name="Tapia R."/>
            <person name="Goodwin L."/>
            <person name="Pitluck S."/>
            <person name="Liolios K."/>
            <person name="Pagani I."/>
            <person name="Ivanova N."/>
            <person name="Mavromatis K."/>
            <person name="Mikhailova N."/>
            <person name="Huntemann M."/>
            <person name="Pati A."/>
            <person name="Chen A."/>
            <person name="Palaniappan K."/>
            <person name="Land M."/>
            <person name="Hauser L."/>
            <person name="Brambilla E.M."/>
            <person name="Rohde M."/>
            <person name="Goker M."/>
            <person name="Woyke T."/>
            <person name="Bristow J."/>
            <person name="Eisen J.A."/>
            <person name="Markowitz V."/>
            <person name="Hugenholtz P."/>
            <person name="Kyrpides N.C."/>
            <person name="Klenk H.P."/>
            <person name="Detter J.C."/>
        </authorList>
    </citation>
    <scope>NUCLEOTIDE SEQUENCE [LARGE SCALE GENOMIC DNA]</scope>
    <source>
        <strain evidence="2">ATCC 33096 / DSM 2489 / 6091</strain>
    </source>
</reference>
<dbReference type="HOGENOM" id="CLU_1767238_0_0_12"/>
<dbReference type="OrthoDB" id="5679866at2"/>
<dbReference type="Proteomes" id="UP000006852">
    <property type="component" value="Chromosome"/>
</dbReference>
<dbReference type="EMBL" id="CP002631">
    <property type="protein sequence ID" value="AEB13506.1"/>
    <property type="molecule type" value="Genomic_DNA"/>
</dbReference>
<protein>
    <submittedName>
        <fullName evidence="1">Uncharacterized protein</fullName>
    </submittedName>
</protein>
<dbReference type="GeneID" id="302997768"/>
<dbReference type="eggNOG" id="ENOG5032G9G">
    <property type="taxonomic scope" value="Bacteria"/>
</dbReference>
<dbReference type="STRING" id="869209.Tresu_0564"/>
<dbReference type="CDD" id="cd16389">
    <property type="entry name" value="FIN"/>
    <property type="match status" value="1"/>
</dbReference>
<dbReference type="RefSeq" id="WP_013700813.1">
    <property type="nucleotide sequence ID" value="NC_015385.1"/>
</dbReference>
<gene>
    <name evidence="1" type="ordered locus">Tresu_0564</name>
</gene>
<dbReference type="InterPro" id="IPR054044">
    <property type="entry name" value="PFIN"/>
</dbReference>
<evidence type="ECO:0000313" key="1">
    <source>
        <dbReference type="EMBL" id="AEB13506.1"/>
    </source>
</evidence>
<dbReference type="Pfam" id="PF22162">
    <property type="entry name" value="PFIN"/>
    <property type="match status" value="1"/>
</dbReference>
<dbReference type="KEGG" id="tsu:Tresu_0564"/>
<name>F2NRG4_TRES6</name>
<dbReference type="AlphaFoldDB" id="F2NRG4"/>
<evidence type="ECO:0000313" key="2">
    <source>
        <dbReference type="Proteomes" id="UP000006852"/>
    </source>
</evidence>
<sequence>MIKYDRLRIYRDDLNRAIFEIDGSKTYYMSSSYNKFIIINADYFDKQWKKSEFDIQKVLANIEDKHNDIKYKRAEIGFQSGRDNPVPIVNVQIMMEDEINIIPTLENGLTRTNYLLANNVKYLVFGIDSNEFLNDTEFYFLIKNSDIK</sequence>
<reference evidence="2" key="2">
    <citation type="submission" date="2011-04" db="EMBL/GenBank/DDBJ databases">
        <title>The complete genome of chromosome of Treponema succinifaciens DSM 2489.</title>
        <authorList>
            <person name="Lucas S."/>
            <person name="Copeland A."/>
            <person name="Lapidus A."/>
            <person name="Bruce D."/>
            <person name="Goodwin L."/>
            <person name="Pitluck S."/>
            <person name="Peters L."/>
            <person name="Kyrpides N."/>
            <person name="Mavromatis K."/>
            <person name="Ivanova N."/>
            <person name="Ovchinnikova G."/>
            <person name="Teshima H."/>
            <person name="Detter J.C."/>
            <person name="Tapia R."/>
            <person name="Han C."/>
            <person name="Land M."/>
            <person name="Hauser L."/>
            <person name="Markowitz V."/>
            <person name="Cheng J.-F."/>
            <person name="Hugenholtz P."/>
            <person name="Woyke T."/>
            <person name="Wu D."/>
            <person name="Gronow S."/>
            <person name="Wellnitz S."/>
            <person name="Brambilla E."/>
            <person name="Klenk H.-P."/>
            <person name="Eisen J.A."/>
        </authorList>
    </citation>
    <scope>NUCLEOTIDE SEQUENCE [LARGE SCALE GENOMIC DNA]</scope>
    <source>
        <strain evidence="2">ATCC 33096 / DSM 2489 / 6091</strain>
    </source>
</reference>
<organism evidence="1 2">
    <name type="scientific">Treponema succinifaciens (strain ATCC 33096 / DSM 2489 / 6091)</name>
    <dbReference type="NCBI Taxonomy" id="869209"/>
    <lineage>
        <taxon>Bacteria</taxon>
        <taxon>Pseudomonadati</taxon>
        <taxon>Spirochaetota</taxon>
        <taxon>Spirochaetia</taxon>
        <taxon>Spirochaetales</taxon>
        <taxon>Treponemataceae</taxon>
        <taxon>Treponema</taxon>
    </lineage>
</organism>
<accession>F2NRG4</accession>
<keyword evidence="2" id="KW-1185">Reference proteome</keyword>
<proteinExistence type="predicted"/>
<dbReference type="InterPro" id="IPR035615">
    <property type="entry name" value="FiwA/Osa"/>
</dbReference>